<sequence length="259" mass="29265">MQTKRKHENLTEEMSLLPNGRLNPLPSLKLKLDQKARSFRDDIIPSRIEYLQSIISTFFNLPFWESADASHVPEAIFEGPMYKKSKIDINALHEQAERTLVTVPKLANLTCTELNKQLEEKLEILKTESKYLASMCSSLQLREALNTSRSRGRHHLTLISSKVMTDRNGTDDSLLEIFTATQQQALKLRSCLAKVYEERATLLSGRVMGNGNTEQAIQAGFEKALDEYDKRIEELTGCQAVTLIASYVSILDALGDFKV</sequence>
<proteinExistence type="predicted"/>
<dbReference type="Proteomes" id="UP000267821">
    <property type="component" value="Unassembled WGS sequence"/>
</dbReference>
<accession>A0A3N4L5W6</accession>
<dbReference type="OrthoDB" id="5314478at2759"/>
<dbReference type="EMBL" id="ML121654">
    <property type="protein sequence ID" value="RPB18253.1"/>
    <property type="molecule type" value="Genomic_DNA"/>
</dbReference>
<organism evidence="1 2">
    <name type="scientific">Terfezia boudieri ATCC MYA-4762</name>
    <dbReference type="NCBI Taxonomy" id="1051890"/>
    <lineage>
        <taxon>Eukaryota</taxon>
        <taxon>Fungi</taxon>
        <taxon>Dikarya</taxon>
        <taxon>Ascomycota</taxon>
        <taxon>Pezizomycotina</taxon>
        <taxon>Pezizomycetes</taxon>
        <taxon>Pezizales</taxon>
        <taxon>Pezizaceae</taxon>
        <taxon>Terfezia</taxon>
    </lineage>
</organism>
<evidence type="ECO:0000313" key="2">
    <source>
        <dbReference type="Proteomes" id="UP000267821"/>
    </source>
</evidence>
<gene>
    <name evidence="1" type="ORF">L211DRAFT_871873</name>
</gene>
<protein>
    <submittedName>
        <fullName evidence="1">Uncharacterized protein</fullName>
    </submittedName>
</protein>
<keyword evidence="2" id="KW-1185">Reference proteome</keyword>
<dbReference type="InParanoid" id="A0A3N4L5W6"/>
<evidence type="ECO:0000313" key="1">
    <source>
        <dbReference type="EMBL" id="RPB18253.1"/>
    </source>
</evidence>
<dbReference type="AlphaFoldDB" id="A0A3N4L5W6"/>
<name>A0A3N4L5W6_9PEZI</name>
<reference evidence="1 2" key="1">
    <citation type="journal article" date="2018" name="Nat. Ecol. Evol.">
        <title>Pezizomycetes genomes reveal the molecular basis of ectomycorrhizal truffle lifestyle.</title>
        <authorList>
            <person name="Murat C."/>
            <person name="Payen T."/>
            <person name="Noel B."/>
            <person name="Kuo A."/>
            <person name="Morin E."/>
            <person name="Chen J."/>
            <person name="Kohler A."/>
            <person name="Krizsan K."/>
            <person name="Balestrini R."/>
            <person name="Da Silva C."/>
            <person name="Montanini B."/>
            <person name="Hainaut M."/>
            <person name="Levati E."/>
            <person name="Barry K.W."/>
            <person name="Belfiori B."/>
            <person name="Cichocki N."/>
            <person name="Clum A."/>
            <person name="Dockter R.B."/>
            <person name="Fauchery L."/>
            <person name="Guy J."/>
            <person name="Iotti M."/>
            <person name="Le Tacon F."/>
            <person name="Lindquist E.A."/>
            <person name="Lipzen A."/>
            <person name="Malagnac F."/>
            <person name="Mello A."/>
            <person name="Molinier V."/>
            <person name="Miyauchi S."/>
            <person name="Poulain J."/>
            <person name="Riccioni C."/>
            <person name="Rubini A."/>
            <person name="Sitrit Y."/>
            <person name="Splivallo R."/>
            <person name="Traeger S."/>
            <person name="Wang M."/>
            <person name="Zifcakova L."/>
            <person name="Wipf D."/>
            <person name="Zambonelli A."/>
            <person name="Paolocci F."/>
            <person name="Nowrousian M."/>
            <person name="Ottonello S."/>
            <person name="Baldrian P."/>
            <person name="Spatafora J.W."/>
            <person name="Henrissat B."/>
            <person name="Nagy L.G."/>
            <person name="Aury J.M."/>
            <person name="Wincker P."/>
            <person name="Grigoriev I.V."/>
            <person name="Bonfante P."/>
            <person name="Martin F.M."/>
        </authorList>
    </citation>
    <scope>NUCLEOTIDE SEQUENCE [LARGE SCALE GENOMIC DNA]</scope>
    <source>
        <strain evidence="1 2">ATCC MYA-4762</strain>
    </source>
</reference>